<feature type="transmembrane region" description="Helical" evidence="1">
    <location>
        <begin position="158"/>
        <end position="179"/>
    </location>
</feature>
<keyword evidence="1" id="KW-1133">Transmembrane helix</keyword>
<dbReference type="AlphaFoldDB" id="A0A372GIC8"/>
<feature type="transmembrane region" description="Helical" evidence="1">
    <location>
        <begin position="413"/>
        <end position="436"/>
    </location>
</feature>
<feature type="transmembrane region" description="Helical" evidence="1">
    <location>
        <begin position="297"/>
        <end position="318"/>
    </location>
</feature>
<feature type="transmembrane region" description="Helical" evidence="1">
    <location>
        <begin position="482"/>
        <end position="505"/>
    </location>
</feature>
<accession>A0A372GIC8</accession>
<feature type="transmembrane region" description="Helical" evidence="1">
    <location>
        <begin position="361"/>
        <end position="383"/>
    </location>
</feature>
<protein>
    <submittedName>
        <fullName evidence="2">ABC transporter permease</fullName>
    </submittedName>
</protein>
<feature type="transmembrane region" description="Helical" evidence="1">
    <location>
        <begin position="20"/>
        <end position="39"/>
    </location>
</feature>
<feature type="transmembrane region" description="Helical" evidence="1">
    <location>
        <begin position="84"/>
        <end position="102"/>
    </location>
</feature>
<organism evidence="2 3">
    <name type="scientific">Actinomadura spongiicola</name>
    <dbReference type="NCBI Taxonomy" id="2303421"/>
    <lineage>
        <taxon>Bacteria</taxon>
        <taxon>Bacillati</taxon>
        <taxon>Actinomycetota</taxon>
        <taxon>Actinomycetes</taxon>
        <taxon>Streptosporangiales</taxon>
        <taxon>Thermomonosporaceae</taxon>
        <taxon>Actinomadura</taxon>
    </lineage>
</organism>
<dbReference type="RefSeq" id="WP_117400192.1">
    <property type="nucleotide sequence ID" value="NZ_QVNQ01000004.1"/>
</dbReference>
<evidence type="ECO:0000313" key="2">
    <source>
        <dbReference type="EMBL" id="RFS84853.1"/>
    </source>
</evidence>
<evidence type="ECO:0000256" key="1">
    <source>
        <dbReference type="SAM" id="Phobius"/>
    </source>
</evidence>
<evidence type="ECO:0000313" key="3">
    <source>
        <dbReference type="Proteomes" id="UP000262882"/>
    </source>
</evidence>
<sequence>MRGLVGTGGLARLILRRDRYLLPLWVILFAVVPMGFVGATDGLYPEAADRLEYARTTGTNPTFLALYGPLYDTSLGAIIAQRSGFIPVVVAIISALTVVRHTRTEEEAGRRELLGATVTGRGAGLAAALLVTMTANLVLAALLAAGLTAQGLPLAGSLALGLQLAAAGCLFAAVAGVTAQLGEGPGAARGIAIAAVGVAFAVRMAADVGGAGNALSWLGWLSPFGWTNRVRAFGDERWWTLALVVALVAVLVTAAGALSARRDVGAGILPPRLGAPAAPGWLSGTFGLGWRLQSRPLYGWLAGFAALGVVYGALAGGVEDMVADNPELKEIFTKMGAERSSSIEGGGRGLEDGGQSAIIDAYFASVMSTVGLIVAAYAVSAALRLRTEEAGQRAEPLLATATGRLRWASSHGVFAALGSAAALAVTGAAAGLTHGLNTGDVGGELPRVFGAAMAQLPAVWLVGAIALALFGLTPRFTAGGAWAAVGLFALITMFGPSLDLAPWALDVSPFTHVPKIGQDFAVLPLLWLAAIAAALAAVGMVGFRRRDLSAH</sequence>
<dbReference type="OrthoDB" id="2014935at2"/>
<dbReference type="EMBL" id="QVNQ01000004">
    <property type="protein sequence ID" value="RFS84853.1"/>
    <property type="molecule type" value="Genomic_DNA"/>
</dbReference>
<feature type="transmembrane region" description="Helical" evidence="1">
    <location>
        <begin position="123"/>
        <end position="146"/>
    </location>
</feature>
<keyword evidence="1" id="KW-0472">Membrane</keyword>
<proteinExistence type="predicted"/>
<comment type="caution">
    <text evidence="2">The sequence shown here is derived from an EMBL/GenBank/DDBJ whole genome shotgun (WGS) entry which is preliminary data.</text>
</comment>
<reference evidence="2 3" key="1">
    <citation type="submission" date="2018-08" db="EMBL/GenBank/DDBJ databases">
        <title>Actinomadura spongicola sp. nov., isolated from marine sponge Leucetta chagosensis.</title>
        <authorList>
            <person name="Li L."/>
            <person name="Lin H.W."/>
        </authorList>
    </citation>
    <scope>NUCLEOTIDE SEQUENCE [LARGE SCALE GENOMIC DNA]</scope>
    <source>
        <strain evidence="2 3">LHW52907</strain>
    </source>
</reference>
<keyword evidence="3" id="KW-1185">Reference proteome</keyword>
<feature type="transmembrane region" description="Helical" evidence="1">
    <location>
        <begin position="191"/>
        <end position="218"/>
    </location>
</feature>
<gene>
    <name evidence="2" type="ORF">D0T12_15155</name>
</gene>
<dbReference type="Proteomes" id="UP000262882">
    <property type="component" value="Unassembled WGS sequence"/>
</dbReference>
<feature type="transmembrane region" description="Helical" evidence="1">
    <location>
        <begin position="448"/>
        <end position="470"/>
    </location>
</feature>
<name>A0A372GIC8_9ACTN</name>
<keyword evidence="1" id="KW-0812">Transmembrane</keyword>
<feature type="transmembrane region" description="Helical" evidence="1">
    <location>
        <begin position="238"/>
        <end position="258"/>
    </location>
</feature>
<feature type="transmembrane region" description="Helical" evidence="1">
    <location>
        <begin position="525"/>
        <end position="543"/>
    </location>
</feature>